<dbReference type="AlphaFoldDB" id="A0A1D6PKE2"/>
<protein>
    <submittedName>
        <fullName evidence="1">Protein SHOOT GRAVITROPISM 6</fullName>
    </submittedName>
</protein>
<organism evidence="1">
    <name type="scientific">Zea mays</name>
    <name type="common">Maize</name>
    <dbReference type="NCBI Taxonomy" id="4577"/>
    <lineage>
        <taxon>Eukaryota</taxon>
        <taxon>Viridiplantae</taxon>
        <taxon>Streptophyta</taxon>
        <taxon>Embryophyta</taxon>
        <taxon>Tracheophyta</taxon>
        <taxon>Spermatophyta</taxon>
        <taxon>Magnoliopsida</taxon>
        <taxon>Liliopsida</taxon>
        <taxon>Poales</taxon>
        <taxon>Poaceae</taxon>
        <taxon>PACMAD clade</taxon>
        <taxon>Panicoideae</taxon>
        <taxon>Andropogonodae</taxon>
        <taxon>Andropogoneae</taxon>
        <taxon>Tripsacinae</taxon>
        <taxon>Zea</taxon>
    </lineage>
</organism>
<dbReference type="STRING" id="4577.A0A1D6PKE2"/>
<dbReference type="PANTHER" id="PTHR23120">
    <property type="entry name" value="MAESTRO-RELATED HEAT DOMAIN-CONTAINING"/>
    <property type="match status" value="1"/>
</dbReference>
<proteinExistence type="predicted"/>
<dbReference type="EMBL" id="CM000785">
    <property type="protein sequence ID" value="AQL09721.1"/>
    <property type="molecule type" value="Genomic_DNA"/>
</dbReference>
<sequence>MIMPSSSFHLNLKQISCLAENTNHVVVFDEVLSVAGKDICTKDIPRIRGGWAIQDVFYAFSQHKELALLFLEYTLSILHKEPVIINSSEKGESTSESLADDCILQATMFALNAFMRYWSPFDGSLLMLRMVGTFSSSDFTYFKKTSKLYRGGGKIGKQAVEKSYPSVLSGLILKLGSLNGVAELGRNELLRSLLIAFQSFCKCVGDVEMGKLLARDGEQTEKDKWIELVQEIACSSSVKRPKDVCSRLLEFCQLALSCVMLSTETRDGENSCGVQKAFEAMVLYSEQAEQAGSSEATGQEAHHGRMNEEEKFVAWNGCILLERLLSKTRVMHHCYCIFLR</sequence>
<accession>A0A1D6PKE2</accession>
<evidence type="ECO:0000313" key="1">
    <source>
        <dbReference type="EMBL" id="AQL09721.1"/>
    </source>
</evidence>
<dbReference type="InterPro" id="IPR045206">
    <property type="entry name" value="Maestro_heat-like_prot"/>
</dbReference>
<dbReference type="InParanoid" id="A0A1D6PKE2"/>
<name>A0A1D6PKE2_MAIZE</name>
<dbReference type="PANTHER" id="PTHR23120:SF0">
    <property type="entry name" value="MAESTRO HEAT-LIKE REPEAT FAMILY MEMBER 1"/>
    <property type="match status" value="1"/>
</dbReference>
<reference evidence="1" key="1">
    <citation type="submission" date="2015-12" db="EMBL/GenBank/DDBJ databases">
        <title>Update maize B73 reference genome by single molecule sequencing technologies.</title>
        <authorList>
            <consortium name="Maize Genome Sequencing Project"/>
            <person name="Ware D."/>
        </authorList>
    </citation>
    <scope>NUCLEOTIDE SEQUENCE</scope>
    <source>
        <tissue evidence="1">Seedling</tissue>
    </source>
</reference>
<gene>
    <name evidence="1" type="ORF">ZEAMMB73_Zm00001d048436</name>
</gene>